<name>A0A212IXD8_9BACT</name>
<organism evidence="1">
    <name type="scientific">uncultured Dysgonomonas sp</name>
    <dbReference type="NCBI Taxonomy" id="206096"/>
    <lineage>
        <taxon>Bacteria</taxon>
        <taxon>Pseudomonadati</taxon>
        <taxon>Bacteroidota</taxon>
        <taxon>Bacteroidia</taxon>
        <taxon>Bacteroidales</taxon>
        <taxon>Dysgonomonadaceae</taxon>
        <taxon>Dysgonomonas</taxon>
        <taxon>environmental samples</taxon>
    </lineage>
</organism>
<sequence length="136" mass="15931">MSFQYSAIGDNTIENREHLEKLGYTISMVTMDKAIYLKTQANRKYYETNNDDWSKVITNCIGNTLLFQAVTAIRDDSDMYQWFVSDEDIFTKDGDDIVVSKGDFILSKEVYFIDKYHDYPREAHKATLAELQEHFK</sequence>
<accession>A0A212IXD8</accession>
<protein>
    <submittedName>
        <fullName evidence="1">Uncharacterized protein</fullName>
    </submittedName>
</protein>
<evidence type="ECO:0000313" key="1">
    <source>
        <dbReference type="EMBL" id="SBV91837.1"/>
    </source>
</evidence>
<dbReference type="EMBL" id="FLUM01000001">
    <property type="protein sequence ID" value="SBV91837.1"/>
    <property type="molecule type" value="Genomic_DNA"/>
</dbReference>
<reference evidence="1" key="1">
    <citation type="submission" date="2016-04" db="EMBL/GenBank/DDBJ databases">
        <authorList>
            <person name="Evans L.H."/>
            <person name="Alamgir A."/>
            <person name="Owens N."/>
            <person name="Weber N.D."/>
            <person name="Virtaneva K."/>
            <person name="Barbian K."/>
            <person name="Babar A."/>
            <person name="Rosenke K."/>
        </authorList>
    </citation>
    <scope>NUCLEOTIDE SEQUENCE</scope>
    <source>
        <strain evidence="1">86-1</strain>
    </source>
</reference>
<proteinExistence type="predicted"/>
<gene>
    <name evidence="1" type="ORF">KL86DYS1_10445</name>
</gene>
<dbReference type="RefSeq" id="WP_296938344.1">
    <property type="nucleotide sequence ID" value="NZ_LT599032.1"/>
</dbReference>
<dbReference type="AlphaFoldDB" id="A0A212IXD8"/>